<dbReference type="EMBL" id="OY726394">
    <property type="protein sequence ID" value="CAJ1492968.1"/>
    <property type="molecule type" value="Genomic_DNA"/>
</dbReference>
<accession>A0ABN9MQB3</accession>
<evidence type="ECO:0000313" key="3">
    <source>
        <dbReference type="Proteomes" id="UP001190336"/>
    </source>
</evidence>
<dbReference type="CDD" id="cd05154">
    <property type="entry name" value="ACAD10_11_N-like"/>
    <property type="match status" value="1"/>
</dbReference>
<feature type="domain" description="Aminoglycoside phosphotransferase" evidence="1">
    <location>
        <begin position="21"/>
        <end position="232"/>
    </location>
</feature>
<proteinExistence type="predicted"/>
<dbReference type="InterPro" id="IPR051678">
    <property type="entry name" value="AGP_Transferase"/>
</dbReference>
<organism evidence="2 3">
    <name type="scientific">[Mycobacterium] kokjensenii</name>
    <dbReference type="NCBI Taxonomy" id="3064287"/>
    <lineage>
        <taxon>Bacteria</taxon>
        <taxon>Bacillati</taxon>
        <taxon>Actinomycetota</taxon>
        <taxon>Actinomycetes</taxon>
        <taxon>Mycobacteriales</taxon>
        <taxon>Mycobacteriaceae</taxon>
        <taxon>Mycolicibacter</taxon>
    </lineage>
</organism>
<dbReference type="RefSeq" id="WP_308474685.1">
    <property type="nucleotide sequence ID" value="NZ_OY726394.1"/>
</dbReference>
<dbReference type="SUPFAM" id="SSF56112">
    <property type="entry name" value="Protein kinase-like (PK-like)"/>
    <property type="match status" value="1"/>
</dbReference>
<gene>
    <name evidence="2" type="ORF">MU0083_000029</name>
</gene>
<name>A0ABN9MQB3_9MYCO</name>
<dbReference type="Gene3D" id="3.30.200.20">
    <property type="entry name" value="Phosphorylase Kinase, domain 1"/>
    <property type="match status" value="1"/>
</dbReference>
<sequence length="321" mass="34356">MTDAALTALRHRLEPRGVTAIAPLAGGASSLTFRGSQDGRPIVVKMAPPGHAPVGHRDVLRQARMIAALADTDVPVPGLLWCDDGDPPEVPPLFAMTLIDGDSFEPLFDAPDQPTDPAVPHRYRAAARVMARLHRLDPTALGCADEPVGDAASEIERWSATLATVDPELAPGWQAVGDALRAALPAPVAPAVIHGDFRLGNLLAVGTEITAVIDWEIWSIGDPRIDAGWFLINSDPQTYRRGTPYDALVPGIDELAACYTDARDAHVADLAYFMALACFKSTATWSLIVKHNRRRATPNPELEAMAAALPSLLDRARTLLA</sequence>
<dbReference type="Gene3D" id="3.90.1200.10">
    <property type="match status" value="1"/>
</dbReference>
<dbReference type="InterPro" id="IPR041726">
    <property type="entry name" value="ACAD10_11_N"/>
</dbReference>
<dbReference type="Pfam" id="PF01636">
    <property type="entry name" value="APH"/>
    <property type="match status" value="1"/>
</dbReference>
<evidence type="ECO:0000313" key="2">
    <source>
        <dbReference type="EMBL" id="CAJ1492968.1"/>
    </source>
</evidence>
<reference evidence="2 3" key="1">
    <citation type="submission" date="2023-08" db="EMBL/GenBank/DDBJ databases">
        <authorList>
            <person name="Folkvardsen B D."/>
            <person name="Norman A."/>
        </authorList>
    </citation>
    <scope>NUCLEOTIDE SEQUENCE [LARGE SCALE GENOMIC DNA]</scope>
    <source>
        <strain evidence="2 3">Mu0083</strain>
    </source>
</reference>
<dbReference type="Proteomes" id="UP001190336">
    <property type="component" value="Chromosome"/>
</dbReference>
<evidence type="ECO:0000259" key="1">
    <source>
        <dbReference type="Pfam" id="PF01636"/>
    </source>
</evidence>
<dbReference type="InterPro" id="IPR002575">
    <property type="entry name" value="Aminoglycoside_PTrfase"/>
</dbReference>
<dbReference type="InterPro" id="IPR011009">
    <property type="entry name" value="Kinase-like_dom_sf"/>
</dbReference>
<protein>
    <submittedName>
        <fullName evidence="2">Phosphotransferase family protein</fullName>
    </submittedName>
</protein>
<keyword evidence="3" id="KW-1185">Reference proteome</keyword>
<dbReference type="PANTHER" id="PTHR21310">
    <property type="entry name" value="AMINOGLYCOSIDE PHOSPHOTRANSFERASE-RELATED-RELATED"/>
    <property type="match status" value="1"/>
</dbReference>
<dbReference type="PANTHER" id="PTHR21310:SF40">
    <property type="entry name" value="AMINOGLYCOSIDE PHOSPHOTRANSFERASE DOMAIN-CONTAINING PROTEIN-RELATED"/>
    <property type="match status" value="1"/>
</dbReference>